<sequence>MLLQTNMLVQLTMVSVVVGSALSCAPTDPGTIPGGPGATTTTTLPPCCRTDIYKKASPDRALFNPALTACPDSANFICSVDTDLATSTTMIVINGGETIATGPNGMNSFATLTCNAQKKWTTASGTIVDSIAMRSLLHFTTVSVFFGLTRPCAPTHPGTVPGLQRLTTTCEYFLLRVDIFVKSSS</sequence>
<organism evidence="1 2">
    <name type="scientific">Pristionchus pacificus</name>
    <name type="common">Parasitic nematode worm</name>
    <dbReference type="NCBI Taxonomy" id="54126"/>
    <lineage>
        <taxon>Eukaryota</taxon>
        <taxon>Metazoa</taxon>
        <taxon>Ecdysozoa</taxon>
        <taxon>Nematoda</taxon>
        <taxon>Chromadorea</taxon>
        <taxon>Rhabditida</taxon>
        <taxon>Rhabditina</taxon>
        <taxon>Diplogasteromorpha</taxon>
        <taxon>Diplogasteroidea</taxon>
        <taxon>Neodiplogasteridae</taxon>
        <taxon>Pristionchus</taxon>
    </lineage>
</organism>
<dbReference type="AlphaFoldDB" id="A0A2A6BPB5"/>
<evidence type="ECO:0000313" key="1">
    <source>
        <dbReference type="EnsemblMetazoa" id="PPA36775.1"/>
    </source>
</evidence>
<accession>A0A2A6BPB5</accession>
<dbReference type="EnsemblMetazoa" id="PPA36775.1">
    <property type="protein sequence ID" value="PPA36775.1"/>
    <property type="gene ID" value="WBGene00275144"/>
</dbReference>
<evidence type="ECO:0000313" key="2">
    <source>
        <dbReference type="Proteomes" id="UP000005239"/>
    </source>
</evidence>
<name>A0A2A6BPB5_PRIPA</name>
<dbReference type="Proteomes" id="UP000005239">
    <property type="component" value="Unassembled WGS sequence"/>
</dbReference>
<dbReference type="OrthoDB" id="10461618at2759"/>
<gene>
    <name evidence="1" type="primary">WBGene00275144</name>
</gene>
<reference evidence="1" key="2">
    <citation type="submission" date="2022-06" db="UniProtKB">
        <authorList>
            <consortium name="EnsemblMetazoa"/>
        </authorList>
    </citation>
    <scope>IDENTIFICATION</scope>
    <source>
        <strain evidence="1">PS312</strain>
    </source>
</reference>
<keyword evidence="2" id="KW-1185">Reference proteome</keyword>
<reference evidence="2" key="1">
    <citation type="journal article" date="2008" name="Nat. Genet.">
        <title>The Pristionchus pacificus genome provides a unique perspective on nematode lifestyle and parasitism.</title>
        <authorList>
            <person name="Dieterich C."/>
            <person name="Clifton S.W."/>
            <person name="Schuster L.N."/>
            <person name="Chinwalla A."/>
            <person name="Delehaunty K."/>
            <person name="Dinkelacker I."/>
            <person name="Fulton L."/>
            <person name="Fulton R."/>
            <person name="Godfrey J."/>
            <person name="Minx P."/>
            <person name="Mitreva M."/>
            <person name="Roeseler W."/>
            <person name="Tian H."/>
            <person name="Witte H."/>
            <person name="Yang S.P."/>
            <person name="Wilson R.K."/>
            <person name="Sommer R.J."/>
        </authorList>
    </citation>
    <scope>NUCLEOTIDE SEQUENCE [LARGE SCALE GENOMIC DNA]</scope>
    <source>
        <strain evidence="2">PS312</strain>
    </source>
</reference>
<accession>A0A8R1UNJ3</accession>
<proteinExistence type="predicted"/>
<protein>
    <submittedName>
        <fullName evidence="1">Uncharacterized protein</fullName>
    </submittedName>
</protein>